<dbReference type="AlphaFoldDB" id="A0A382DEB0"/>
<protein>
    <submittedName>
        <fullName evidence="1">Uncharacterized protein</fullName>
    </submittedName>
</protein>
<dbReference type="EMBL" id="UINC01038799">
    <property type="protein sequence ID" value="SVB36324.1"/>
    <property type="molecule type" value="Genomic_DNA"/>
</dbReference>
<name>A0A382DEB0_9ZZZZ</name>
<sequence length="71" mass="8683">MRLTVELHKALFGKDKIKLNKWELEFLTKLWVSYLNVGKFDKVTYKQKEVLKKIIKKYRSKKERLAQQRTK</sequence>
<gene>
    <name evidence="1" type="ORF">METZ01_LOCUS189178</name>
</gene>
<accession>A0A382DEB0</accession>
<reference evidence="1" key="1">
    <citation type="submission" date="2018-05" db="EMBL/GenBank/DDBJ databases">
        <authorList>
            <person name="Lanie J.A."/>
            <person name="Ng W.-L."/>
            <person name="Kazmierczak K.M."/>
            <person name="Andrzejewski T.M."/>
            <person name="Davidsen T.M."/>
            <person name="Wayne K.J."/>
            <person name="Tettelin H."/>
            <person name="Glass J.I."/>
            <person name="Rusch D."/>
            <person name="Podicherti R."/>
            <person name="Tsui H.-C.T."/>
            <person name="Winkler M.E."/>
        </authorList>
    </citation>
    <scope>NUCLEOTIDE SEQUENCE</scope>
</reference>
<organism evidence="1">
    <name type="scientific">marine metagenome</name>
    <dbReference type="NCBI Taxonomy" id="408172"/>
    <lineage>
        <taxon>unclassified sequences</taxon>
        <taxon>metagenomes</taxon>
        <taxon>ecological metagenomes</taxon>
    </lineage>
</organism>
<proteinExistence type="predicted"/>
<evidence type="ECO:0000313" key="1">
    <source>
        <dbReference type="EMBL" id="SVB36324.1"/>
    </source>
</evidence>